<dbReference type="Gene3D" id="1.10.10.60">
    <property type="entry name" value="Homeodomain-like"/>
    <property type="match status" value="1"/>
</dbReference>
<protein>
    <submittedName>
        <fullName evidence="6">TetR family transcriptional regulator</fullName>
    </submittedName>
</protein>
<feature type="DNA-binding region" description="H-T-H motif" evidence="4">
    <location>
        <begin position="24"/>
        <end position="43"/>
    </location>
</feature>
<dbReference type="Pfam" id="PF00440">
    <property type="entry name" value="TetR_N"/>
    <property type="match status" value="1"/>
</dbReference>
<feature type="domain" description="HTH tetR-type" evidence="5">
    <location>
        <begin position="1"/>
        <end position="61"/>
    </location>
</feature>
<dbReference type="PRINTS" id="PR00455">
    <property type="entry name" value="HTHTETR"/>
</dbReference>
<dbReference type="PROSITE" id="PS50977">
    <property type="entry name" value="HTH_TETR_2"/>
    <property type="match status" value="1"/>
</dbReference>
<sequence>MITSSAVPDSALRLLVEKGFDATSVDALAQAAGISRSTFFRRFGSKEEMVFADMETIIHHLETVLATSSAGPVASLVHAGLTVFDQHTARPEAAELRHRLLLDVPSLRDRELVSIHRYERVFRNHLRDRGLYSLTHGRAMCIAFASGVVSVHNDHLRRWLRHPEDARRPELERELTALGSLFAPVLEPSTAAPTPEPTTVVITIAGGTPDTESVLSQVRDALDRNHK</sequence>
<dbReference type="GO" id="GO:0003700">
    <property type="term" value="F:DNA-binding transcription factor activity"/>
    <property type="evidence" value="ECO:0007669"/>
    <property type="project" value="TreeGrafter"/>
</dbReference>
<dbReference type="InterPro" id="IPR009057">
    <property type="entry name" value="Homeodomain-like_sf"/>
</dbReference>
<gene>
    <name evidence="6" type="ORF">FQ154_14485</name>
</gene>
<dbReference type="RefSeq" id="WP_149620275.1">
    <property type="nucleotide sequence ID" value="NZ_JBITUG010000033.1"/>
</dbReference>
<dbReference type="Proteomes" id="UP000323856">
    <property type="component" value="Unassembled WGS sequence"/>
</dbReference>
<evidence type="ECO:0000256" key="4">
    <source>
        <dbReference type="PROSITE-ProRule" id="PRU00335"/>
    </source>
</evidence>
<evidence type="ECO:0000256" key="3">
    <source>
        <dbReference type="ARBA" id="ARBA00023163"/>
    </source>
</evidence>
<dbReference type="Gene3D" id="1.10.357.10">
    <property type="entry name" value="Tetracycline Repressor, domain 2"/>
    <property type="match status" value="1"/>
</dbReference>
<evidence type="ECO:0000256" key="1">
    <source>
        <dbReference type="ARBA" id="ARBA00023015"/>
    </source>
</evidence>
<reference evidence="6 7" key="1">
    <citation type="submission" date="2019-07" db="EMBL/GenBank/DDBJ databases">
        <title>Analysis of the biochemical properties, biological activity and biotechnological potential of siderophores and biosurfactants produced by Antarctic psychrotolerant bacteria.</title>
        <authorList>
            <person name="Styczynski M."/>
            <person name="Krucon T."/>
            <person name="Decewicz P."/>
            <person name="Dziewit L."/>
        </authorList>
    </citation>
    <scope>NUCLEOTIDE SEQUENCE [LARGE SCALE GENOMIC DNA]</scope>
    <source>
        <strain evidence="6 7">ANT_H27</strain>
    </source>
</reference>
<dbReference type="EMBL" id="VOBL01000016">
    <property type="protein sequence ID" value="KAA0975204.1"/>
    <property type="molecule type" value="Genomic_DNA"/>
</dbReference>
<keyword evidence="3" id="KW-0804">Transcription</keyword>
<dbReference type="GO" id="GO:0000976">
    <property type="term" value="F:transcription cis-regulatory region binding"/>
    <property type="evidence" value="ECO:0007669"/>
    <property type="project" value="TreeGrafter"/>
</dbReference>
<dbReference type="OrthoDB" id="3235020at2"/>
<name>A0A5B0E892_9MICC</name>
<dbReference type="InterPro" id="IPR050109">
    <property type="entry name" value="HTH-type_TetR-like_transc_reg"/>
</dbReference>
<comment type="caution">
    <text evidence="6">The sequence shown here is derived from an EMBL/GenBank/DDBJ whole genome shotgun (WGS) entry which is preliminary data.</text>
</comment>
<evidence type="ECO:0000313" key="7">
    <source>
        <dbReference type="Proteomes" id="UP000323856"/>
    </source>
</evidence>
<organism evidence="6 7">
    <name type="scientific">Paeniglutamicibacter gangotriensis</name>
    <dbReference type="NCBI Taxonomy" id="254787"/>
    <lineage>
        <taxon>Bacteria</taxon>
        <taxon>Bacillati</taxon>
        <taxon>Actinomycetota</taxon>
        <taxon>Actinomycetes</taxon>
        <taxon>Micrococcales</taxon>
        <taxon>Micrococcaceae</taxon>
        <taxon>Paeniglutamicibacter</taxon>
    </lineage>
</organism>
<proteinExistence type="predicted"/>
<dbReference type="SUPFAM" id="SSF46689">
    <property type="entry name" value="Homeodomain-like"/>
    <property type="match status" value="1"/>
</dbReference>
<dbReference type="InterPro" id="IPR001647">
    <property type="entry name" value="HTH_TetR"/>
</dbReference>
<keyword evidence="2 4" id="KW-0238">DNA-binding</keyword>
<dbReference type="PANTHER" id="PTHR30055">
    <property type="entry name" value="HTH-TYPE TRANSCRIPTIONAL REGULATOR RUTR"/>
    <property type="match status" value="1"/>
</dbReference>
<evidence type="ECO:0000256" key="2">
    <source>
        <dbReference type="ARBA" id="ARBA00023125"/>
    </source>
</evidence>
<dbReference type="PANTHER" id="PTHR30055:SF234">
    <property type="entry name" value="HTH-TYPE TRANSCRIPTIONAL REGULATOR BETI"/>
    <property type="match status" value="1"/>
</dbReference>
<evidence type="ECO:0000259" key="5">
    <source>
        <dbReference type="PROSITE" id="PS50977"/>
    </source>
</evidence>
<accession>A0A5B0E892</accession>
<dbReference type="AlphaFoldDB" id="A0A5B0E892"/>
<keyword evidence="1" id="KW-0805">Transcription regulation</keyword>
<evidence type="ECO:0000313" key="6">
    <source>
        <dbReference type="EMBL" id="KAA0975204.1"/>
    </source>
</evidence>